<dbReference type="PANTHER" id="PTHR42973">
    <property type="entry name" value="BINDING OXIDOREDUCTASE, PUTATIVE (AFU_ORTHOLOGUE AFUA_1G17690)-RELATED"/>
    <property type="match status" value="1"/>
</dbReference>
<evidence type="ECO:0000259" key="7">
    <source>
        <dbReference type="Pfam" id="PF01565"/>
    </source>
</evidence>
<feature type="domain" description="FAD linked oxidase N-terminal" evidence="7">
    <location>
        <begin position="98"/>
        <end position="174"/>
    </location>
</feature>
<dbReference type="EMBL" id="JAKNSF020000034">
    <property type="protein sequence ID" value="KAK7728254.1"/>
    <property type="molecule type" value="Genomic_DNA"/>
</dbReference>
<organism evidence="8 9">
    <name type="scientific">Diaporthe eres</name>
    <name type="common">Phomopsis oblonga</name>
    <dbReference type="NCBI Taxonomy" id="83184"/>
    <lineage>
        <taxon>Eukaryota</taxon>
        <taxon>Fungi</taxon>
        <taxon>Dikarya</taxon>
        <taxon>Ascomycota</taxon>
        <taxon>Pezizomycotina</taxon>
        <taxon>Sordariomycetes</taxon>
        <taxon>Sordariomycetidae</taxon>
        <taxon>Diaporthales</taxon>
        <taxon>Diaporthaceae</taxon>
        <taxon>Diaporthe</taxon>
        <taxon>Diaporthe eres species complex</taxon>
    </lineage>
</organism>
<proteinExistence type="inferred from homology"/>
<dbReference type="Gene3D" id="3.40.462.20">
    <property type="match status" value="1"/>
</dbReference>
<dbReference type="InterPro" id="IPR036318">
    <property type="entry name" value="FAD-bd_PCMH-like_sf"/>
</dbReference>
<evidence type="ECO:0000256" key="6">
    <source>
        <dbReference type="SAM" id="SignalP"/>
    </source>
</evidence>
<gene>
    <name evidence="8" type="ORF">SLS63_006702</name>
</gene>
<dbReference type="PANTHER" id="PTHR42973:SF9">
    <property type="entry name" value="FAD-BINDING PCMH-TYPE DOMAIN-CONTAINING PROTEIN-RELATED"/>
    <property type="match status" value="1"/>
</dbReference>
<keyword evidence="4" id="KW-0274">FAD</keyword>
<evidence type="ECO:0000256" key="2">
    <source>
        <dbReference type="ARBA" id="ARBA00005466"/>
    </source>
</evidence>
<sequence length="495" mass="53541">MKLTSTTLGMLAQVLCLPPVCSLGDIRRPIDTTFSSLGSKLSEDANIYFPGSEGFVNGSSTWAAKKPQLDALVRVAAEEDVQITVFGNASSIKVKSTDCANKIRFANAFNRPFLAITGGHGETWDLGNVRNGIGISMRGMAYVHVADDGRSATIGGGTQSGEVIAALWAMGKQAVLADGTAVTASPSVNSDLFWALRGAGHNFGIVTSVDYRIFDVEPGQGRLWAYEEYVFKQDKLEALFGWANGLLQGDTESPRPVELTHYGHFEFRPDIDPENPVIVFWLIWQGRGTIPPAYTDRVRALLPVSIKAGTTDITGMNTVAGAAYGTAPCAKGSTSAMLFGVSLKRWNLEGLRATLDIYNTLPPELRNSFVLLEAYSTRGVEAVSDDETAYPDRFNQILASPAMYYQAGNASLDDLAAEFGGRMRNALFNGSGQPLHAYVNYAHGDESLGALYGYEDWRLWRLSRLKAKYDPFGKFGYYAPINPGIPGKLGEGPGP</sequence>
<dbReference type="SUPFAM" id="SSF56176">
    <property type="entry name" value="FAD-binding/transporter-associated domain-like"/>
    <property type="match status" value="1"/>
</dbReference>
<evidence type="ECO:0000256" key="1">
    <source>
        <dbReference type="ARBA" id="ARBA00001974"/>
    </source>
</evidence>
<accession>A0ABR1P7E6</accession>
<name>A0ABR1P7E6_DIAER</name>
<dbReference type="Gene3D" id="3.30.465.10">
    <property type="match status" value="2"/>
</dbReference>
<comment type="cofactor">
    <cofactor evidence="1">
        <name>FAD</name>
        <dbReference type="ChEBI" id="CHEBI:57692"/>
    </cofactor>
</comment>
<protein>
    <recommendedName>
        <fullName evidence="7">FAD linked oxidase N-terminal domain-containing protein</fullName>
    </recommendedName>
</protein>
<dbReference type="InterPro" id="IPR050416">
    <property type="entry name" value="FAD-linked_Oxidoreductase"/>
</dbReference>
<evidence type="ECO:0000313" key="9">
    <source>
        <dbReference type="Proteomes" id="UP001430848"/>
    </source>
</evidence>
<keyword evidence="5" id="KW-0560">Oxidoreductase</keyword>
<dbReference type="Pfam" id="PF01565">
    <property type="entry name" value="FAD_binding_4"/>
    <property type="match status" value="1"/>
</dbReference>
<dbReference type="InterPro" id="IPR006094">
    <property type="entry name" value="Oxid_FAD_bind_N"/>
</dbReference>
<reference evidence="8 9" key="1">
    <citation type="submission" date="2024-02" db="EMBL/GenBank/DDBJ databases">
        <title>De novo assembly and annotation of 12 fungi associated with fruit tree decline syndrome in Ontario, Canada.</title>
        <authorList>
            <person name="Sulman M."/>
            <person name="Ellouze W."/>
            <person name="Ilyukhin E."/>
        </authorList>
    </citation>
    <scope>NUCLEOTIDE SEQUENCE [LARGE SCALE GENOMIC DNA]</scope>
    <source>
        <strain evidence="8 9">M169</strain>
    </source>
</reference>
<dbReference type="InterPro" id="IPR016169">
    <property type="entry name" value="FAD-bd_PCMH_sub2"/>
</dbReference>
<evidence type="ECO:0000256" key="4">
    <source>
        <dbReference type="ARBA" id="ARBA00022827"/>
    </source>
</evidence>
<keyword evidence="9" id="KW-1185">Reference proteome</keyword>
<evidence type="ECO:0000313" key="8">
    <source>
        <dbReference type="EMBL" id="KAK7728254.1"/>
    </source>
</evidence>
<feature type="signal peptide" evidence="6">
    <location>
        <begin position="1"/>
        <end position="22"/>
    </location>
</feature>
<evidence type="ECO:0000256" key="3">
    <source>
        <dbReference type="ARBA" id="ARBA00022630"/>
    </source>
</evidence>
<comment type="similarity">
    <text evidence="2">Belongs to the oxygen-dependent FAD-linked oxidoreductase family.</text>
</comment>
<keyword evidence="3" id="KW-0285">Flavoprotein</keyword>
<feature type="chain" id="PRO_5047128292" description="FAD linked oxidase N-terminal domain-containing protein" evidence="6">
    <location>
        <begin position="23"/>
        <end position="495"/>
    </location>
</feature>
<evidence type="ECO:0000256" key="5">
    <source>
        <dbReference type="ARBA" id="ARBA00023002"/>
    </source>
</evidence>
<comment type="caution">
    <text evidence="8">The sequence shown here is derived from an EMBL/GenBank/DDBJ whole genome shotgun (WGS) entry which is preliminary data.</text>
</comment>
<dbReference type="Proteomes" id="UP001430848">
    <property type="component" value="Unassembled WGS sequence"/>
</dbReference>
<keyword evidence="6" id="KW-0732">Signal</keyword>